<evidence type="ECO:0000313" key="4">
    <source>
        <dbReference type="Proteomes" id="UP001326199"/>
    </source>
</evidence>
<dbReference type="Proteomes" id="UP001326199">
    <property type="component" value="Unassembled WGS sequence"/>
</dbReference>
<sequence length="359" mass="40455">MRTPILLSAHRAAAHYRLLGLTKSHHAALPNSTLIAHSHLHFQHRFNSSSSSSSSSSSPQPPLPLNLTPQDIQYNKTLNPPPTTRPPPFSIPENNPSLSLPRNLLAKGKAILTFYKTGLKSILVNRRLCYTPLDSLPEPLKQLKPYPDTRAALILKSRLRHDLGRLMPLSLILLVCAEFTPVVILGAPNLKVTPLTCRMPREVEAIRGRDRAVRKRARELYGKGEGEVDVDVVVGEVLRVGRPRFVPGWIYPGVMRKGKLERRLAWIVADDAMIVQGGGEGELVVEEVRVALEERGVDVLGKGEEELRGLLRKWLEITAQVEDLDVRREVVKRMVLQGEERWGRWERWEESKLTVEGWI</sequence>
<evidence type="ECO:0000313" key="3">
    <source>
        <dbReference type="EMBL" id="KAK4664933.1"/>
    </source>
</evidence>
<reference evidence="3 4" key="1">
    <citation type="journal article" date="2023" name="bioRxiv">
        <title>High-quality genome assemblies of four members of thePodospora anserinaspecies complex.</title>
        <authorList>
            <person name="Ament-Velasquez S.L."/>
            <person name="Vogan A.A."/>
            <person name="Wallerman O."/>
            <person name="Hartmann F."/>
            <person name="Gautier V."/>
            <person name="Silar P."/>
            <person name="Giraud T."/>
            <person name="Johannesson H."/>
        </authorList>
    </citation>
    <scope>NUCLEOTIDE SEQUENCE [LARGE SCALE GENOMIC DNA]</scope>
    <source>
        <strain evidence="3 4">CBS 411.78</strain>
    </source>
</reference>
<feature type="compositionally biased region" description="Low complexity" evidence="1">
    <location>
        <begin position="48"/>
        <end position="58"/>
    </location>
</feature>
<keyword evidence="4" id="KW-1185">Reference proteome</keyword>
<dbReference type="RefSeq" id="XP_062764899.1">
    <property type="nucleotide sequence ID" value="XM_062913487.1"/>
</dbReference>
<comment type="caution">
    <text evidence="3">The sequence shown here is derived from an EMBL/GenBank/DDBJ whole genome shotgun (WGS) entry which is preliminary data.</text>
</comment>
<feature type="domain" description="Letm1 RBD" evidence="2">
    <location>
        <begin position="253"/>
        <end position="322"/>
    </location>
</feature>
<feature type="region of interest" description="Disordered" evidence="1">
    <location>
        <begin position="46"/>
        <end position="95"/>
    </location>
</feature>
<organism evidence="3 4">
    <name type="scientific">Podospora pseudopauciseta</name>
    <dbReference type="NCBI Taxonomy" id="2093780"/>
    <lineage>
        <taxon>Eukaryota</taxon>
        <taxon>Fungi</taxon>
        <taxon>Dikarya</taxon>
        <taxon>Ascomycota</taxon>
        <taxon>Pezizomycotina</taxon>
        <taxon>Sordariomycetes</taxon>
        <taxon>Sordariomycetidae</taxon>
        <taxon>Sordariales</taxon>
        <taxon>Podosporaceae</taxon>
        <taxon>Podospora</taxon>
    </lineage>
</organism>
<feature type="compositionally biased region" description="Pro residues" evidence="1">
    <location>
        <begin position="79"/>
        <end position="90"/>
    </location>
</feature>
<protein>
    <recommendedName>
        <fullName evidence="2">Letm1 RBD domain-containing protein</fullName>
    </recommendedName>
</protein>
<accession>A0ABR0HA50</accession>
<name>A0ABR0HA50_9PEZI</name>
<evidence type="ECO:0000256" key="1">
    <source>
        <dbReference type="SAM" id="MobiDB-lite"/>
    </source>
</evidence>
<proteinExistence type="predicted"/>
<dbReference type="Pfam" id="PF07766">
    <property type="entry name" value="LETM1_RBD"/>
    <property type="match status" value="1"/>
</dbReference>
<gene>
    <name evidence="3" type="ORF">QC763_508955</name>
</gene>
<evidence type="ECO:0000259" key="2">
    <source>
        <dbReference type="Pfam" id="PF07766"/>
    </source>
</evidence>
<dbReference type="GeneID" id="87933830"/>
<dbReference type="InterPro" id="IPR033122">
    <property type="entry name" value="LETM1-like_RBD"/>
</dbReference>
<dbReference type="EMBL" id="JAFFHB010000006">
    <property type="protein sequence ID" value="KAK4664933.1"/>
    <property type="molecule type" value="Genomic_DNA"/>
</dbReference>